<evidence type="ECO:0000256" key="2">
    <source>
        <dbReference type="ARBA" id="ARBA00022552"/>
    </source>
</evidence>
<evidence type="ECO:0000313" key="7">
    <source>
        <dbReference type="EMBL" id="QHB99146.1"/>
    </source>
</evidence>
<keyword evidence="4 6" id="KW-0808">Transferase</keyword>
<gene>
    <name evidence="6 7" type="primary">rsmH</name>
    <name evidence="7" type="ORF">EK0264_01810</name>
</gene>
<dbReference type="PIRSF" id="PIRSF004486">
    <property type="entry name" value="MraW"/>
    <property type="match status" value="1"/>
</dbReference>
<dbReference type="PANTHER" id="PTHR11265">
    <property type="entry name" value="S-ADENOSYL-METHYLTRANSFERASE MRAW"/>
    <property type="match status" value="1"/>
</dbReference>
<feature type="binding site" evidence="6">
    <location>
        <position position="57"/>
    </location>
    <ligand>
        <name>S-adenosyl-L-methionine</name>
        <dbReference type="ChEBI" id="CHEBI:59789"/>
    </ligand>
</feature>
<dbReference type="InterPro" id="IPR002903">
    <property type="entry name" value="RsmH"/>
</dbReference>
<dbReference type="HAMAP" id="MF_01007">
    <property type="entry name" value="16SrRNA_methyltr_H"/>
    <property type="match status" value="1"/>
</dbReference>
<protein>
    <recommendedName>
        <fullName evidence="6">Ribosomal RNA small subunit methyltransferase H</fullName>
        <ecNumber evidence="6">2.1.1.199</ecNumber>
    </recommendedName>
    <alternativeName>
        <fullName evidence="6">16S rRNA m(4)C1402 methyltransferase</fullName>
    </alternativeName>
    <alternativeName>
        <fullName evidence="6">rRNA (cytosine-N(4)-)-methyltransferase RsmH</fullName>
    </alternativeName>
</protein>
<dbReference type="EMBL" id="CP047156">
    <property type="protein sequence ID" value="QHB99146.1"/>
    <property type="molecule type" value="Genomic_DNA"/>
</dbReference>
<dbReference type="InterPro" id="IPR023397">
    <property type="entry name" value="SAM-dep_MeTrfase_MraW_recog"/>
</dbReference>
<dbReference type="Gene3D" id="1.10.150.170">
    <property type="entry name" value="Putative methyltransferase TM0872, insert domain"/>
    <property type="match status" value="1"/>
</dbReference>
<organism evidence="7 8">
    <name type="scientific">Epidermidibacterium keratini</name>
    <dbReference type="NCBI Taxonomy" id="1891644"/>
    <lineage>
        <taxon>Bacteria</taxon>
        <taxon>Bacillati</taxon>
        <taxon>Actinomycetota</taxon>
        <taxon>Actinomycetes</taxon>
        <taxon>Sporichthyales</taxon>
        <taxon>Sporichthyaceae</taxon>
        <taxon>Epidermidibacterium</taxon>
    </lineage>
</organism>
<comment type="catalytic activity">
    <reaction evidence="6">
        <text>cytidine(1402) in 16S rRNA + S-adenosyl-L-methionine = N(4)-methylcytidine(1402) in 16S rRNA + S-adenosyl-L-homocysteine + H(+)</text>
        <dbReference type="Rhea" id="RHEA:42928"/>
        <dbReference type="Rhea" id="RHEA-COMP:10286"/>
        <dbReference type="Rhea" id="RHEA-COMP:10287"/>
        <dbReference type="ChEBI" id="CHEBI:15378"/>
        <dbReference type="ChEBI" id="CHEBI:57856"/>
        <dbReference type="ChEBI" id="CHEBI:59789"/>
        <dbReference type="ChEBI" id="CHEBI:74506"/>
        <dbReference type="ChEBI" id="CHEBI:82748"/>
        <dbReference type="EC" id="2.1.1.199"/>
    </reaction>
</comment>
<feature type="binding site" evidence="6">
    <location>
        <begin position="38"/>
        <end position="40"/>
    </location>
    <ligand>
        <name>S-adenosyl-L-methionine</name>
        <dbReference type="ChEBI" id="CHEBI:59789"/>
    </ligand>
</feature>
<comment type="similarity">
    <text evidence="1 6">Belongs to the methyltransferase superfamily. RsmH family.</text>
</comment>
<dbReference type="InterPro" id="IPR029063">
    <property type="entry name" value="SAM-dependent_MTases_sf"/>
</dbReference>
<keyword evidence="8" id="KW-1185">Reference proteome</keyword>
<dbReference type="SUPFAM" id="SSF81799">
    <property type="entry name" value="Putative methyltransferase TM0872, insert domain"/>
    <property type="match status" value="1"/>
</dbReference>
<dbReference type="PANTHER" id="PTHR11265:SF0">
    <property type="entry name" value="12S RRNA N4-METHYLCYTIDINE METHYLTRANSFERASE"/>
    <property type="match status" value="1"/>
</dbReference>
<comment type="subcellular location">
    <subcellularLocation>
        <location evidence="6">Cytoplasm</location>
    </subcellularLocation>
</comment>
<dbReference type="GO" id="GO:0005737">
    <property type="term" value="C:cytoplasm"/>
    <property type="evidence" value="ECO:0007669"/>
    <property type="project" value="UniProtKB-SubCell"/>
</dbReference>
<dbReference type="EC" id="2.1.1.199" evidence="6"/>
<keyword evidence="5 6" id="KW-0949">S-adenosyl-L-methionine</keyword>
<dbReference type="Pfam" id="PF01795">
    <property type="entry name" value="Methyltransf_5"/>
    <property type="match status" value="1"/>
</dbReference>
<keyword evidence="2 6" id="KW-0698">rRNA processing</keyword>
<dbReference type="FunCoup" id="A0A7L4YKS2">
    <property type="interactions" value="268"/>
</dbReference>
<dbReference type="InParanoid" id="A0A7L4YKS2"/>
<comment type="function">
    <text evidence="6">Specifically methylates the N4 position of cytidine in position 1402 (C1402) of 16S rRNA.</text>
</comment>
<accession>A0A7L4YKS2</accession>
<evidence type="ECO:0000313" key="8">
    <source>
        <dbReference type="Proteomes" id="UP000463857"/>
    </source>
</evidence>
<sequence length="321" mass="34912">MPGEQQHVPVLLERTLRLLGPALDHPGAIYLDATLGHGGHAVAVLRAHPEAHLIGLDRDESALELSRERLAEYADRITLVHATYDEVDDVLDDLKIPAVQAILYDLGVSSMQLDQPERGFAYMRDADLDMRMDRSTGPTAADVLAGYSEKALRQVISRYGEERFAGRIAAAIVASRMSTPITTTGQLAELIAGAIPAAARHQGGGHPAKRTFQALRIEVNAELEILQRAIPAALSRLAVGGRMVVLSYHSLEDRIVKRAFAEQTQDKTPLDLPVPLPEAQPQLRLLVRGSEQANAEEIEANSRSASVRLRAVERIGESEAA</sequence>
<evidence type="ECO:0000256" key="6">
    <source>
        <dbReference type="HAMAP-Rule" id="MF_01007"/>
    </source>
</evidence>
<evidence type="ECO:0000256" key="5">
    <source>
        <dbReference type="ARBA" id="ARBA00022691"/>
    </source>
</evidence>
<feature type="binding site" evidence="6">
    <location>
        <position position="112"/>
    </location>
    <ligand>
        <name>S-adenosyl-L-methionine</name>
        <dbReference type="ChEBI" id="CHEBI:59789"/>
    </ligand>
</feature>
<proteinExistence type="inferred from homology"/>
<evidence type="ECO:0000256" key="1">
    <source>
        <dbReference type="ARBA" id="ARBA00010396"/>
    </source>
</evidence>
<dbReference type="Proteomes" id="UP000463857">
    <property type="component" value="Chromosome"/>
</dbReference>
<dbReference type="SUPFAM" id="SSF53335">
    <property type="entry name" value="S-adenosyl-L-methionine-dependent methyltransferases"/>
    <property type="match status" value="1"/>
</dbReference>
<evidence type="ECO:0000256" key="3">
    <source>
        <dbReference type="ARBA" id="ARBA00022603"/>
    </source>
</evidence>
<dbReference type="KEGG" id="eke:EK0264_01810"/>
<dbReference type="GO" id="GO:0070475">
    <property type="term" value="P:rRNA base methylation"/>
    <property type="evidence" value="ECO:0007669"/>
    <property type="project" value="UniProtKB-UniRule"/>
</dbReference>
<dbReference type="Gene3D" id="3.40.50.150">
    <property type="entry name" value="Vaccinia Virus protein VP39"/>
    <property type="match status" value="1"/>
</dbReference>
<name>A0A7L4YKS2_9ACTN</name>
<keyword evidence="6" id="KW-0963">Cytoplasm</keyword>
<dbReference type="AlphaFoldDB" id="A0A7L4YKS2"/>
<dbReference type="NCBIfam" id="TIGR00006">
    <property type="entry name" value="16S rRNA (cytosine(1402)-N(4))-methyltransferase RsmH"/>
    <property type="match status" value="1"/>
</dbReference>
<evidence type="ECO:0000256" key="4">
    <source>
        <dbReference type="ARBA" id="ARBA00022679"/>
    </source>
</evidence>
<dbReference type="RefSeq" id="WP_159542336.1">
    <property type="nucleotide sequence ID" value="NZ_CP047156.1"/>
</dbReference>
<feature type="binding site" evidence="6">
    <location>
        <position position="105"/>
    </location>
    <ligand>
        <name>S-adenosyl-L-methionine</name>
        <dbReference type="ChEBI" id="CHEBI:59789"/>
    </ligand>
</feature>
<keyword evidence="3 6" id="KW-0489">Methyltransferase</keyword>
<reference evidence="7 8" key="1">
    <citation type="journal article" date="2018" name="Int. J. Syst. Evol. Microbiol.">
        <title>Epidermidibacterium keratini gen. nov., sp. nov., a member of the family Sporichthyaceae, isolated from keratin epidermis.</title>
        <authorList>
            <person name="Lee D.G."/>
            <person name="Trujillo M.E."/>
            <person name="Kang S."/>
            <person name="Nam J.J."/>
            <person name="Kim Y.J."/>
        </authorList>
    </citation>
    <scope>NUCLEOTIDE SEQUENCE [LARGE SCALE GENOMIC DNA]</scope>
    <source>
        <strain evidence="7 8">EPI-7</strain>
    </source>
</reference>
<dbReference type="OrthoDB" id="9806637at2"/>
<dbReference type="GO" id="GO:0071424">
    <property type="term" value="F:rRNA (cytosine-N4-)-methyltransferase activity"/>
    <property type="evidence" value="ECO:0007669"/>
    <property type="project" value="UniProtKB-UniRule"/>
</dbReference>
<feature type="binding site" evidence="6">
    <location>
        <position position="84"/>
    </location>
    <ligand>
        <name>S-adenosyl-L-methionine</name>
        <dbReference type="ChEBI" id="CHEBI:59789"/>
    </ligand>
</feature>